<dbReference type="AlphaFoldDB" id="A0A8H9I6Z5"/>
<proteinExistence type="predicted"/>
<feature type="transmembrane region" description="Helical" evidence="1">
    <location>
        <begin position="7"/>
        <end position="26"/>
    </location>
</feature>
<organism evidence="2 3">
    <name type="scientific">Vreelandella hamiltonii</name>
    <dbReference type="NCBI Taxonomy" id="502829"/>
    <lineage>
        <taxon>Bacteria</taxon>
        <taxon>Pseudomonadati</taxon>
        <taxon>Pseudomonadota</taxon>
        <taxon>Gammaproteobacteria</taxon>
        <taxon>Oceanospirillales</taxon>
        <taxon>Halomonadaceae</taxon>
        <taxon>Vreelandella</taxon>
    </lineage>
</organism>
<protein>
    <recommendedName>
        <fullName evidence="4">DUF2933 domain-containing protein</fullName>
    </recommendedName>
</protein>
<evidence type="ECO:0000313" key="2">
    <source>
        <dbReference type="EMBL" id="GGW41794.1"/>
    </source>
</evidence>
<keyword evidence="1" id="KW-1133">Transmembrane helix</keyword>
<dbReference type="Pfam" id="PF11666">
    <property type="entry name" value="DUF2933"/>
    <property type="match status" value="1"/>
</dbReference>
<evidence type="ECO:0000256" key="1">
    <source>
        <dbReference type="SAM" id="Phobius"/>
    </source>
</evidence>
<evidence type="ECO:0000313" key="3">
    <source>
        <dbReference type="Proteomes" id="UP000623776"/>
    </source>
</evidence>
<evidence type="ECO:0008006" key="4">
    <source>
        <dbReference type="Google" id="ProtNLM"/>
    </source>
</evidence>
<name>A0A8H9I6Z5_9GAMM</name>
<dbReference type="RefSeq" id="WP_016915536.1">
    <property type="nucleotide sequence ID" value="NZ_BMXN01000040.1"/>
</dbReference>
<feature type="transmembrane region" description="Helical" evidence="1">
    <location>
        <begin position="32"/>
        <end position="50"/>
    </location>
</feature>
<comment type="caution">
    <text evidence="2">The sequence shown here is derived from an EMBL/GenBank/DDBJ whole genome shotgun (WGS) entry which is preliminary data.</text>
</comment>
<reference evidence="3" key="1">
    <citation type="journal article" date="2019" name="Int. J. Syst. Evol. Microbiol.">
        <title>The Global Catalogue of Microorganisms (GCM) 10K type strain sequencing project: providing services to taxonomists for standard genome sequencing and annotation.</title>
        <authorList>
            <consortium name="The Broad Institute Genomics Platform"/>
            <consortium name="The Broad Institute Genome Sequencing Center for Infectious Disease"/>
            <person name="Wu L."/>
            <person name="Ma J."/>
        </authorList>
    </citation>
    <scope>NUCLEOTIDE SEQUENCE [LARGE SCALE GENOMIC DNA]</scope>
    <source>
        <strain evidence="3">KCTC 22154</strain>
    </source>
</reference>
<sequence length="64" mass="7590">MNRIHHWMMTACLVIMGVAMFFLMWRGQSLGTGAWLLLPLTLCLGMHFLMHRHFGHHQRNKDEK</sequence>
<dbReference type="EMBL" id="BMXN01000040">
    <property type="protein sequence ID" value="GGW41794.1"/>
    <property type="molecule type" value="Genomic_DNA"/>
</dbReference>
<accession>A0A8H9I6Z5</accession>
<keyword evidence="3" id="KW-1185">Reference proteome</keyword>
<keyword evidence="1" id="KW-0812">Transmembrane</keyword>
<gene>
    <name evidence="2" type="ORF">GCM10007157_35210</name>
</gene>
<dbReference type="Proteomes" id="UP000623776">
    <property type="component" value="Unassembled WGS sequence"/>
</dbReference>
<keyword evidence="1" id="KW-0472">Membrane</keyword>
<dbReference type="InterPro" id="IPR021682">
    <property type="entry name" value="DUF2933"/>
</dbReference>